<reference evidence="2" key="1">
    <citation type="submission" date="2022-08" db="EMBL/GenBank/DDBJ databases">
        <title>Genomic Encyclopedia of Type Strains, Phase III (KMG-III): the genomes of soil and plant-associated and newly described type strains.</title>
        <authorList>
            <person name="Whitman W."/>
        </authorList>
    </citation>
    <scope>NUCLEOTIDE SEQUENCE</scope>
    <source>
        <strain evidence="2">HMT 1</strain>
    </source>
</reference>
<dbReference type="InterPro" id="IPR006683">
    <property type="entry name" value="Thioestr_dom"/>
</dbReference>
<sequence>MISACHEHRVQLFDLDAMQVVWHGNYVRLFEQARSALFDRIGYNYPQMDTSDYLWPIVDMRVKFLRPATFGQQLCTTATLGEYENRLRIDYVTRADDHEHPVCSGFTIQAAVERHSGEMLYRTPDFLIERIRALL</sequence>
<feature type="domain" description="Thioesterase" evidence="1">
    <location>
        <begin position="19"/>
        <end position="85"/>
    </location>
</feature>
<proteinExistence type="predicted"/>
<name>A0AAE3HI92_9GAMM</name>
<dbReference type="CDD" id="cd00586">
    <property type="entry name" value="4HBT"/>
    <property type="match status" value="1"/>
</dbReference>
<dbReference type="EC" id="3.1.2.-" evidence="2"/>
<organism evidence="2 3">
    <name type="scientific">Methylohalomonas lacus</name>
    <dbReference type="NCBI Taxonomy" id="398773"/>
    <lineage>
        <taxon>Bacteria</taxon>
        <taxon>Pseudomonadati</taxon>
        <taxon>Pseudomonadota</taxon>
        <taxon>Gammaproteobacteria</taxon>
        <taxon>Methylohalomonadales</taxon>
        <taxon>Methylohalomonadaceae</taxon>
        <taxon>Methylohalomonas</taxon>
    </lineage>
</organism>
<dbReference type="Gene3D" id="3.10.129.10">
    <property type="entry name" value="Hotdog Thioesterase"/>
    <property type="match status" value="1"/>
</dbReference>
<evidence type="ECO:0000313" key="3">
    <source>
        <dbReference type="Proteomes" id="UP001204445"/>
    </source>
</evidence>
<keyword evidence="3" id="KW-1185">Reference proteome</keyword>
<dbReference type="GO" id="GO:0016790">
    <property type="term" value="F:thiolester hydrolase activity"/>
    <property type="evidence" value="ECO:0007669"/>
    <property type="project" value="UniProtKB-ARBA"/>
</dbReference>
<comment type="caution">
    <text evidence="2">The sequence shown here is derived from an EMBL/GenBank/DDBJ whole genome shotgun (WGS) entry which is preliminary data.</text>
</comment>
<dbReference type="SUPFAM" id="SSF54637">
    <property type="entry name" value="Thioesterase/thiol ester dehydrase-isomerase"/>
    <property type="match status" value="1"/>
</dbReference>
<protein>
    <submittedName>
        <fullName evidence="2">Acyl-CoA thioester hydrolase</fullName>
        <ecNumber evidence="2">3.1.2.-</ecNumber>
    </submittedName>
</protein>
<evidence type="ECO:0000259" key="1">
    <source>
        <dbReference type="Pfam" id="PF03061"/>
    </source>
</evidence>
<accession>A0AAE3HI92</accession>
<dbReference type="EMBL" id="JANUCT010000002">
    <property type="protein sequence ID" value="MCS3902360.1"/>
    <property type="molecule type" value="Genomic_DNA"/>
</dbReference>
<dbReference type="Pfam" id="PF03061">
    <property type="entry name" value="4HBT"/>
    <property type="match status" value="1"/>
</dbReference>
<evidence type="ECO:0000313" key="2">
    <source>
        <dbReference type="EMBL" id="MCS3902360.1"/>
    </source>
</evidence>
<dbReference type="AlphaFoldDB" id="A0AAE3HI92"/>
<dbReference type="RefSeq" id="WP_259053869.1">
    <property type="nucleotide sequence ID" value="NZ_JANUCT010000002.1"/>
</dbReference>
<keyword evidence="2" id="KW-0378">Hydrolase</keyword>
<dbReference type="Proteomes" id="UP001204445">
    <property type="component" value="Unassembled WGS sequence"/>
</dbReference>
<gene>
    <name evidence="2" type="ORF">J2T55_000356</name>
</gene>
<dbReference type="InterPro" id="IPR029069">
    <property type="entry name" value="HotDog_dom_sf"/>
</dbReference>